<dbReference type="Pfam" id="PF00583">
    <property type="entry name" value="Acetyltransf_1"/>
    <property type="match status" value="1"/>
</dbReference>
<protein>
    <submittedName>
        <fullName evidence="4">GNAT family N-acetyltransferase</fullName>
    </submittedName>
</protein>
<dbReference type="PANTHER" id="PTHR43877">
    <property type="entry name" value="AMINOALKYLPHOSPHONATE N-ACETYLTRANSFERASE-RELATED-RELATED"/>
    <property type="match status" value="1"/>
</dbReference>
<evidence type="ECO:0000313" key="5">
    <source>
        <dbReference type="Proteomes" id="UP000823915"/>
    </source>
</evidence>
<feature type="domain" description="N-acetyltransferase" evidence="3">
    <location>
        <begin position="15"/>
        <end position="184"/>
    </location>
</feature>
<dbReference type="CDD" id="cd04301">
    <property type="entry name" value="NAT_SF"/>
    <property type="match status" value="1"/>
</dbReference>
<evidence type="ECO:0000256" key="2">
    <source>
        <dbReference type="ARBA" id="ARBA00023315"/>
    </source>
</evidence>
<proteinExistence type="predicted"/>
<dbReference type="PROSITE" id="PS51186">
    <property type="entry name" value="GNAT"/>
    <property type="match status" value="1"/>
</dbReference>
<gene>
    <name evidence="4" type="ORF">H9838_08055</name>
</gene>
<reference evidence="4" key="1">
    <citation type="journal article" date="2021" name="PeerJ">
        <title>Extensive microbial diversity within the chicken gut microbiome revealed by metagenomics and culture.</title>
        <authorList>
            <person name="Gilroy R."/>
            <person name="Ravi A."/>
            <person name="Getino M."/>
            <person name="Pursley I."/>
            <person name="Horton D.L."/>
            <person name="Alikhan N.F."/>
            <person name="Baker D."/>
            <person name="Gharbi K."/>
            <person name="Hall N."/>
            <person name="Watson M."/>
            <person name="Adriaenssens E.M."/>
            <person name="Foster-Nyarko E."/>
            <person name="Jarju S."/>
            <person name="Secka A."/>
            <person name="Antonio M."/>
            <person name="Oren A."/>
            <person name="Chaudhuri R.R."/>
            <person name="La Ragione R."/>
            <person name="Hildebrand F."/>
            <person name="Pallen M.J."/>
        </authorList>
    </citation>
    <scope>NUCLEOTIDE SEQUENCE</scope>
    <source>
        <strain evidence="4">1282</strain>
    </source>
</reference>
<dbReference type="InterPro" id="IPR050832">
    <property type="entry name" value="Bact_Acetyltransf"/>
</dbReference>
<name>A0A9D1YDX9_9FIRM</name>
<dbReference type="Gene3D" id="3.40.630.30">
    <property type="match status" value="1"/>
</dbReference>
<keyword evidence="1" id="KW-0808">Transferase</keyword>
<evidence type="ECO:0000256" key="1">
    <source>
        <dbReference type="ARBA" id="ARBA00022679"/>
    </source>
</evidence>
<dbReference type="GO" id="GO:0016747">
    <property type="term" value="F:acyltransferase activity, transferring groups other than amino-acyl groups"/>
    <property type="evidence" value="ECO:0007669"/>
    <property type="project" value="InterPro"/>
</dbReference>
<dbReference type="SUPFAM" id="SSF55729">
    <property type="entry name" value="Acyl-CoA N-acyltransferases (Nat)"/>
    <property type="match status" value="1"/>
</dbReference>
<dbReference type="InterPro" id="IPR000182">
    <property type="entry name" value="GNAT_dom"/>
</dbReference>
<dbReference type="AlphaFoldDB" id="A0A9D1YDX9"/>
<evidence type="ECO:0000313" key="4">
    <source>
        <dbReference type="EMBL" id="HIY27105.1"/>
    </source>
</evidence>
<dbReference type="InterPro" id="IPR016181">
    <property type="entry name" value="Acyl_CoA_acyltransferase"/>
</dbReference>
<comment type="caution">
    <text evidence="4">The sequence shown here is derived from an EMBL/GenBank/DDBJ whole genome shotgun (WGS) entry which is preliminary data.</text>
</comment>
<dbReference type="PANTHER" id="PTHR43877:SF2">
    <property type="entry name" value="AMINOALKYLPHOSPHONATE N-ACETYLTRANSFERASE-RELATED"/>
    <property type="match status" value="1"/>
</dbReference>
<reference evidence="4" key="2">
    <citation type="submission" date="2021-04" db="EMBL/GenBank/DDBJ databases">
        <authorList>
            <person name="Gilroy R."/>
        </authorList>
    </citation>
    <scope>NUCLEOTIDE SEQUENCE</scope>
    <source>
        <strain evidence="4">1282</strain>
    </source>
</reference>
<dbReference type="EMBL" id="DXDU01000128">
    <property type="protein sequence ID" value="HIY27105.1"/>
    <property type="molecule type" value="Genomic_DNA"/>
</dbReference>
<evidence type="ECO:0000259" key="3">
    <source>
        <dbReference type="PROSITE" id="PS51186"/>
    </source>
</evidence>
<organism evidence="4 5">
    <name type="scientific">Candidatus Acutalibacter pullistercoris</name>
    <dbReference type="NCBI Taxonomy" id="2838418"/>
    <lineage>
        <taxon>Bacteria</taxon>
        <taxon>Bacillati</taxon>
        <taxon>Bacillota</taxon>
        <taxon>Clostridia</taxon>
        <taxon>Eubacteriales</taxon>
        <taxon>Acutalibacteraceae</taxon>
        <taxon>Acutalibacter</taxon>
    </lineage>
</organism>
<sequence>MTSFPQSFQGKTQTFTLRLPQVEDAAALIAYMEVIDRETTFLSREPGEFAQNVTLEKEQAFLRSCLEDEGQLFLIAFDEAGSIAATCNCSSMAHRQRYRHRAELAISVKQAYWRQGLGRRMMELLEAWAKTHGVEKLSLEVDTQNTRAIGLYLRQGFTVEGTLRHAAKLAGGSYRDYYAMAKFL</sequence>
<keyword evidence="2" id="KW-0012">Acyltransferase</keyword>
<dbReference type="Proteomes" id="UP000823915">
    <property type="component" value="Unassembled WGS sequence"/>
</dbReference>
<accession>A0A9D1YDX9</accession>